<feature type="non-terminal residue" evidence="1">
    <location>
        <position position="1"/>
    </location>
</feature>
<reference evidence="2" key="1">
    <citation type="journal article" date="2019" name="Int. J. Syst. Evol. Microbiol.">
        <title>The Global Catalogue of Microorganisms (GCM) 10K type strain sequencing project: providing services to taxonomists for standard genome sequencing and annotation.</title>
        <authorList>
            <consortium name="The Broad Institute Genomics Platform"/>
            <consortium name="The Broad Institute Genome Sequencing Center for Infectious Disease"/>
            <person name="Wu L."/>
            <person name="Ma J."/>
        </authorList>
    </citation>
    <scope>NUCLEOTIDE SEQUENCE [LARGE SCALE GENOMIC DNA]</scope>
    <source>
        <strain evidence="2">KCTC 62784</strain>
    </source>
</reference>
<comment type="caution">
    <text evidence="1">The sequence shown here is derived from an EMBL/GenBank/DDBJ whole genome shotgun (WGS) entry which is preliminary data.</text>
</comment>
<organism evidence="1 2">
    <name type="scientific">Vibrio zhugei</name>
    <dbReference type="NCBI Taxonomy" id="2479546"/>
    <lineage>
        <taxon>Bacteria</taxon>
        <taxon>Pseudomonadati</taxon>
        <taxon>Pseudomonadota</taxon>
        <taxon>Gammaproteobacteria</taxon>
        <taxon>Vibrionales</taxon>
        <taxon>Vibrionaceae</taxon>
        <taxon>Vibrio</taxon>
    </lineage>
</organism>
<sequence>KMTGSGDRNKPKQAIAITEIRKYCRAPNQPVHPFMIQRMQDTLVKLSNPGPTDQSEALKQLVRENRAITLADLMAQTDCTLSEARTARYAVEDEWL</sequence>
<dbReference type="RefSeq" id="WP_390258278.1">
    <property type="nucleotide sequence ID" value="NZ_JBHRSE010000057.1"/>
</dbReference>
<name>A0ABV7C7B4_9VIBR</name>
<gene>
    <name evidence="1" type="ORF">ACFODT_08865</name>
</gene>
<protein>
    <submittedName>
        <fullName evidence="1">Ribosome recycling factor family protein</fullName>
    </submittedName>
</protein>
<dbReference type="Pfam" id="PF12614">
    <property type="entry name" value="RRF_GI"/>
    <property type="match status" value="1"/>
</dbReference>
<dbReference type="InterPro" id="IPR022253">
    <property type="entry name" value="Ribosome_recyc_fac_bac"/>
</dbReference>
<proteinExistence type="predicted"/>
<evidence type="ECO:0000313" key="2">
    <source>
        <dbReference type="Proteomes" id="UP001595384"/>
    </source>
</evidence>
<keyword evidence="2" id="KW-1185">Reference proteome</keyword>
<accession>A0ABV7C7B4</accession>
<evidence type="ECO:0000313" key="1">
    <source>
        <dbReference type="EMBL" id="MFC3023935.1"/>
    </source>
</evidence>
<dbReference type="EMBL" id="JBHRSE010000057">
    <property type="protein sequence ID" value="MFC3023935.1"/>
    <property type="molecule type" value="Genomic_DNA"/>
</dbReference>
<dbReference type="Proteomes" id="UP001595384">
    <property type="component" value="Unassembled WGS sequence"/>
</dbReference>